<dbReference type="Pfam" id="PF03466">
    <property type="entry name" value="LysR_substrate"/>
    <property type="match status" value="1"/>
</dbReference>
<dbReference type="SUPFAM" id="SSF53850">
    <property type="entry name" value="Periplasmic binding protein-like II"/>
    <property type="match status" value="1"/>
</dbReference>
<keyword evidence="5" id="KW-0804">Transcription</keyword>
<dbReference type="PANTHER" id="PTHR30293:SF2">
    <property type="entry name" value="TRANSCRIPTIONAL ACTIVATOR PROTEIN NHAR"/>
    <property type="match status" value="1"/>
</dbReference>
<dbReference type="GO" id="GO:0003677">
    <property type="term" value="F:DNA binding"/>
    <property type="evidence" value="ECO:0007669"/>
    <property type="project" value="UniProtKB-KW"/>
</dbReference>
<proteinExistence type="inferred from homology"/>
<dbReference type="PANTHER" id="PTHR30293">
    <property type="entry name" value="TRANSCRIPTIONAL REGULATORY PROTEIN NAC-RELATED"/>
    <property type="match status" value="1"/>
</dbReference>
<name>A0A9N8X3S0_9BURK</name>
<dbReference type="Pfam" id="PF00126">
    <property type="entry name" value="HTH_1"/>
    <property type="match status" value="1"/>
</dbReference>
<dbReference type="InterPro" id="IPR036388">
    <property type="entry name" value="WH-like_DNA-bd_sf"/>
</dbReference>
<keyword evidence="4" id="KW-0010">Activator</keyword>
<dbReference type="Gene3D" id="3.40.190.290">
    <property type="match status" value="1"/>
</dbReference>
<protein>
    <submittedName>
        <fullName evidence="7">Transcriptional activator protein NhaR</fullName>
    </submittedName>
</protein>
<dbReference type="InterPro" id="IPR005119">
    <property type="entry name" value="LysR_subst-bd"/>
</dbReference>
<feature type="domain" description="HTH lysR-type" evidence="6">
    <location>
        <begin position="1"/>
        <end position="58"/>
    </location>
</feature>
<comment type="caution">
    <text evidence="7">The sequence shown here is derived from an EMBL/GenBank/DDBJ whole genome shotgun (WGS) entry which is preliminary data.</text>
</comment>
<comment type="similarity">
    <text evidence="1">Belongs to the LysR transcriptional regulatory family.</text>
</comment>
<dbReference type="RefSeq" id="WP_228881954.1">
    <property type="nucleotide sequence ID" value="NZ_CAJQYX010000001.1"/>
</dbReference>
<evidence type="ECO:0000259" key="6">
    <source>
        <dbReference type="PROSITE" id="PS50931"/>
    </source>
</evidence>
<dbReference type="Gene3D" id="1.10.10.10">
    <property type="entry name" value="Winged helix-like DNA-binding domain superfamily/Winged helix DNA-binding domain"/>
    <property type="match status" value="1"/>
</dbReference>
<organism evidence="7 8">
    <name type="scientific">Paraburkholderia saeva</name>
    <dbReference type="NCBI Taxonomy" id="2777537"/>
    <lineage>
        <taxon>Bacteria</taxon>
        <taxon>Pseudomonadati</taxon>
        <taxon>Pseudomonadota</taxon>
        <taxon>Betaproteobacteria</taxon>
        <taxon>Burkholderiales</taxon>
        <taxon>Burkholderiaceae</taxon>
        <taxon>Paraburkholderia</taxon>
    </lineage>
</organism>
<dbReference type="NCBIfam" id="NF008284">
    <property type="entry name" value="PRK11062.1"/>
    <property type="match status" value="1"/>
</dbReference>
<dbReference type="SUPFAM" id="SSF46785">
    <property type="entry name" value="Winged helix' DNA-binding domain"/>
    <property type="match status" value="1"/>
</dbReference>
<reference evidence="7" key="1">
    <citation type="submission" date="2021-04" db="EMBL/GenBank/DDBJ databases">
        <authorList>
            <person name="Vanwijnsberghe S."/>
        </authorList>
    </citation>
    <scope>NUCLEOTIDE SEQUENCE</scope>
    <source>
        <strain evidence="7">LMG 31841</strain>
    </source>
</reference>
<dbReference type="Proteomes" id="UP000789704">
    <property type="component" value="Unassembled WGS sequence"/>
</dbReference>
<evidence type="ECO:0000313" key="8">
    <source>
        <dbReference type="Proteomes" id="UP000789704"/>
    </source>
</evidence>
<evidence type="ECO:0000256" key="4">
    <source>
        <dbReference type="ARBA" id="ARBA00023159"/>
    </source>
</evidence>
<evidence type="ECO:0000313" key="7">
    <source>
        <dbReference type="EMBL" id="CAG4916523.1"/>
    </source>
</evidence>
<keyword evidence="8" id="KW-1185">Reference proteome</keyword>
<dbReference type="GO" id="GO:2000142">
    <property type="term" value="P:regulation of DNA-templated transcription initiation"/>
    <property type="evidence" value="ECO:0007669"/>
    <property type="project" value="TreeGrafter"/>
</dbReference>
<evidence type="ECO:0000256" key="2">
    <source>
        <dbReference type="ARBA" id="ARBA00023015"/>
    </source>
</evidence>
<evidence type="ECO:0000256" key="1">
    <source>
        <dbReference type="ARBA" id="ARBA00009437"/>
    </source>
</evidence>
<dbReference type="EMBL" id="CAJQZC010000010">
    <property type="protein sequence ID" value="CAG4916523.1"/>
    <property type="molecule type" value="Genomic_DNA"/>
</dbReference>
<evidence type="ECO:0000256" key="5">
    <source>
        <dbReference type="ARBA" id="ARBA00023163"/>
    </source>
</evidence>
<sequence length="297" mass="32310">MNFKHLHYFWVAAHAGGPGRAGAQLHITPQTLSGQIKLLETSLGKRLFRKSGRNLELTDAGRLVLDYADEIFSLGAELESAVKLDRGAAQTHLRVGVADSVPKAVAYRLLEPALKQSDAFRLICHEGKLHALLAQLAVHRLDLVIADAPIPPDVNVKAFNHPLGRSTISCFASKSLVAGAVKAFPAVLDTLPMLLPGIDSAVRRKLDHWLKARSVTQRIAGEFDDGALTVAFAREGQGVMFAPTVLSAQLNQEHKLMAIGQIDTIVEEFFAISIERRISHPAIASIMRAARNDLFNV</sequence>
<dbReference type="GO" id="GO:0003700">
    <property type="term" value="F:DNA-binding transcription factor activity"/>
    <property type="evidence" value="ECO:0007669"/>
    <property type="project" value="InterPro"/>
</dbReference>
<dbReference type="PROSITE" id="PS50931">
    <property type="entry name" value="HTH_LYSR"/>
    <property type="match status" value="1"/>
</dbReference>
<dbReference type="InterPro" id="IPR036390">
    <property type="entry name" value="WH_DNA-bd_sf"/>
</dbReference>
<gene>
    <name evidence="7" type="primary">nhaR</name>
    <name evidence="7" type="ORF">LMG31841_04584</name>
</gene>
<dbReference type="InterPro" id="IPR000847">
    <property type="entry name" value="LysR_HTH_N"/>
</dbReference>
<accession>A0A9N8X3S0</accession>
<evidence type="ECO:0000256" key="3">
    <source>
        <dbReference type="ARBA" id="ARBA00023125"/>
    </source>
</evidence>
<dbReference type="AlphaFoldDB" id="A0A9N8X3S0"/>
<keyword evidence="3" id="KW-0238">DNA-binding</keyword>
<keyword evidence="2" id="KW-0805">Transcription regulation</keyword>